<reference evidence="2" key="1">
    <citation type="journal article" date="2014" name="Int. J. Syst. Evol. Microbiol.">
        <title>Complete genome sequence of Corynebacterium casei LMG S-19264T (=DSM 44701T), isolated from a smear-ripened cheese.</title>
        <authorList>
            <consortium name="US DOE Joint Genome Institute (JGI-PGF)"/>
            <person name="Walter F."/>
            <person name="Albersmeier A."/>
            <person name="Kalinowski J."/>
            <person name="Ruckert C."/>
        </authorList>
    </citation>
    <scope>NUCLEOTIDE SEQUENCE</scope>
    <source>
        <strain evidence="2">CGMCC 1.12921</strain>
    </source>
</reference>
<dbReference type="AlphaFoldDB" id="A0A8J2Y783"/>
<dbReference type="InterPro" id="IPR036390">
    <property type="entry name" value="WH_DNA-bd_sf"/>
</dbReference>
<dbReference type="PANTHER" id="PTHR43252">
    <property type="entry name" value="TRANSCRIPTIONAL REGULATOR YQJI"/>
    <property type="match status" value="1"/>
</dbReference>
<reference evidence="2" key="2">
    <citation type="submission" date="2020-09" db="EMBL/GenBank/DDBJ databases">
        <authorList>
            <person name="Sun Q."/>
            <person name="Zhou Y."/>
        </authorList>
    </citation>
    <scope>NUCLEOTIDE SEQUENCE</scope>
    <source>
        <strain evidence="2">CGMCC 1.12921</strain>
    </source>
</reference>
<comment type="caution">
    <text evidence="2">The sequence shown here is derived from an EMBL/GenBank/DDBJ whole genome shotgun (WGS) entry which is preliminary data.</text>
</comment>
<dbReference type="InterPro" id="IPR036388">
    <property type="entry name" value="WH-like_DNA-bd_sf"/>
</dbReference>
<dbReference type="RefSeq" id="WP_188159645.1">
    <property type="nucleotide sequence ID" value="NZ_BMGH01000001.1"/>
</dbReference>
<protein>
    <recommendedName>
        <fullName evidence="1">Transcription regulator PadR N-terminal domain-containing protein</fullName>
    </recommendedName>
</protein>
<name>A0A8J2Y783_9PROT</name>
<organism evidence="2 3">
    <name type="scientific">Aquisalinus flavus</name>
    <dbReference type="NCBI Taxonomy" id="1526572"/>
    <lineage>
        <taxon>Bacteria</taxon>
        <taxon>Pseudomonadati</taxon>
        <taxon>Pseudomonadota</taxon>
        <taxon>Alphaproteobacteria</taxon>
        <taxon>Parvularculales</taxon>
        <taxon>Parvularculaceae</taxon>
        <taxon>Aquisalinus</taxon>
    </lineage>
</organism>
<dbReference type="Pfam" id="PF03551">
    <property type="entry name" value="PadR"/>
    <property type="match status" value="1"/>
</dbReference>
<gene>
    <name evidence="2" type="ORF">GCM10011342_04270</name>
</gene>
<evidence type="ECO:0000259" key="1">
    <source>
        <dbReference type="Pfam" id="PF03551"/>
    </source>
</evidence>
<evidence type="ECO:0000313" key="3">
    <source>
        <dbReference type="Proteomes" id="UP000613582"/>
    </source>
</evidence>
<dbReference type="InterPro" id="IPR005149">
    <property type="entry name" value="Tscrpt_reg_PadR_N"/>
</dbReference>
<dbReference type="Gene3D" id="1.10.10.10">
    <property type="entry name" value="Winged helix-like DNA-binding domain superfamily/Winged helix DNA-binding domain"/>
    <property type="match status" value="1"/>
</dbReference>
<dbReference type="PANTHER" id="PTHR43252:SF2">
    <property type="entry name" value="TRANSCRIPTION REGULATOR, PADR-LIKE FAMILY"/>
    <property type="match status" value="1"/>
</dbReference>
<evidence type="ECO:0000313" key="2">
    <source>
        <dbReference type="EMBL" id="GGC98492.1"/>
    </source>
</evidence>
<accession>A0A8J2Y783</accession>
<dbReference type="Proteomes" id="UP000613582">
    <property type="component" value="Unassembled WGS sequence"/>
</dbReference>
<dbReference type="SUPFAM" id="SSF46785">
    <property type="entry name" value="Winged helix' DNA-binding domain"/>
    <property type="match status" value="1"/>
</dbReference>
<dbReference type="EMBL" id="BMGH01000001">
    <property type="protein sequence ID" value="GGC98492.1"/>
    <property type="molecule type" value="Genomic_DNA"/>
</dbReference>
<sequence length="179" mass="19211">MKTLTPLNYALLGLLNRTPLTGYEMMQVFETTPLGGYSSSPGAIYPALKKLRQSGLVAVSGDGTSGRGDALAITPDGKAALKAWLLAPLLVKAGGIDLSGQMLKFTFTGDLLTRRQQMAFLNRLEKAITRAIDALAASRERMRDTLTSHDLLAVEAGLLQYRAAADWCALARQTLSKGK</sequence>
<proteinExistence type="predicted"/>
<keyword evidence="3" id="KW-1185">Reference proteome</keyword>
<feature type="domain" description="Transcription regulator PadR N-terminal" evidence="1">
    <location>
        <begin position="11"/>
        <end position="82"/>
    </location>
</feature>